<proteinExistence type="predicted"/>
<keyword evidence="2" id="KW-1185">Reference proteome</keyword>
<accession>A0ACC2P422</accession>
<name>A0ACC2P422_9HYME</name>
<evidence type="ECO:0000313" key="1">
    <source>
        <dbReference type="EMBL" id="KAJ8677863.1"/>
    </source>
</evidence>
<comment type="caution">
    <text evidence="1">The sequence shown here is derived from an EMBL/GenBank/DDBJ whole genome shotgun (WGS) entry which is preliminary data.</text>
</comment>
<gene>
    <name evidence="1" type="ORF">QAD02_013650</name>
</gene>
<evidence type="ECO:0000313" key="2">
    <source>
        <dbReference type="Proteomes" id="UP001239111"/>
    </source>
</evidence>
<sequence>MIIPADLRQSSVDIDEAEVRHDPLADPDSNRDLGMMDIDELPTPPFMLDLNPSSAGEATNLLKLSIVDITCGTGSPINCTECKGLTDQIQQKSDLIASEELNCYEEIEPLTKDDSTQIPLTAESDSEAPLTENLAKMSMQIGTVLCKLMSLWTRILVSLFQLSLLIP</sequence>
<dbReference type="EMBL" id="CM056742">
    <property type="protein sequence ID" value="KAJ8677863.1"/>
    <property type="molecule type" value="Genomic_DNA"/>
</dbReference>
<dbReference type="Proteomes" id="UP001239111">
    <property type="component" value="Chromosome 2"/>
</dbReference>
<reference evidence="1" key="1">
    <citation type="submission" date="2023-04" db="EMBL/GenBank/DDBJ databases">
        <title>A chromosome-level genome assembly of the parasitoid wasp Eretmocerus hayati.</title>
        <authorList>
            <person name="Zhong Y."/>
            <person name="Liu S."/>
            <person name="Liu Y."/>
        </authorList>
    </citation>
    <scope>NUCLEOTIDE SEQUENCE</scope>
    <source>
        <strain evidence="1">ZJU_SS_LIU_2023</strain>
    </source>
</reference>
<organism evidence="1 2">
    <name type="scientific">Eretmocerus hayati</name>
    <dbReference type="NCBI Taxonomy" id="131215"/>
    <lineage>
        <taxon>Eukaryota</taxon>
        <taxon>Metazoa</taxon>
        <taxon>Ecdysozoa</taxon>
        <taxon>Arthropoda</taxon>
        <taxon>Hexapoda</taxon>
        <taxon>Insecta</taxon>
        <taxon>Pterygota</taxon>
        <taxon>Neoptera</taxon>
        <taxon>Endopterygota</taxon>
        <taxon>Hymenoptera</taxon>
        <taxon>Apocrita</taxon>
        <taxon>Proctotrupomorpha</taxon>
        <taxon>Chalcidoidea</taxon>
        <taxon>Aphelinidae</taxon>
        <taxon>Aphelininae</taxon>
        <taxon>Eretmocerus</taxon>
    </lineage>
</organism>
<protein>
    <submittedName>
        <fullName evidence="1">Uncharacterized protein</fullName>
    </submittedName>
</protein>